<name>A0A7K1TJI2_9BACT</name>
<reference evidence="4 5" key="1">
    <citation type="submission" date="2019-12" db="EMBL/GenBank/DDBJ databases">
        <title>Hymenobacter sp. HMF4947 Genome sequencing and assembly.</title>
        <authorList>
            <person name="Kang H."/>
            <person name="Cha I."/>
            <person name="Kim H."/>
            <person name="Joh K."/>
        </authorList>
    </citation>
    <scope>NUCLEOTIDE SEQUENCE [LARGE SCALE GENOMIC DNA]</scope>
    <source>
        <strain evidence="4 5">HMF4947</strain>
    </source>
</reference>
<evidence type="ECO:0000256" key="2">
    <source>
        <dbReference type="PROSITE-ProRule" id="PRU01240"/>
    </source>
</evidence>
<evidence type="ECO:0000259" key="3">
    <source>
        <dbReference type="Pfam" id="PF00082"/>
    </source>
</evidence>
<evidence type="ECO:0000313" key="4">
    <source>
        <dbReference type="EMBL" id="MVN78567.1"/>
    </source>
</evidence>
<comment type="similarity">
    <text evidence="1 2">Belongs to the peptidase S8 family.</text>
</comment>
<dbReference type="Pfam" id="PF00082">
    <property type="entry name" value="Peptidase_S8"/>
    <property type="match status" value="1"/>
</dbReference>
<dbReference type="Gene3D" id="3.40.50.200">
    <property type="entry name" value="Peptidase S8/S53 domain"/>
    <property type="match status" value="1"/>
</dbReference>
<dbReference type="PANTHER" id="PTHR43399:SF4">
    <property type="entry name" value="CELL WALL-ASSOCIATED PROTEASE"/>
    <property type="match status" value="1"/>
</dbReference>
<evidence type="ECO:0000313" key="5">
    <source>
        <dbReference type="Proteomes" id="UP000441336"/>
    </source>
</evidence>
<sequence>MGLWLLTAAPLQAQIAPAKLAPGVGSHETSGRRAVRIRVRDAVGFRQWAKQALPGALIRPVGEEGVVMEVKNLSDSGLRQLAASQFVEFVDVPTRVAHDERLLNQADLTVNNLRAVQRRYPALTGQGLTVSIKENPLDPTDLDFRGRLVNTPAGTVIESAHASIMATLIAGGGNSGPGGEGAAWQALIASSSYTNLLPDANAELTRLGVSVQNHSYGTGIENYYGLEAQGYDQQTRQLPTLLHVFSSGNSGTAASPSGAYHGLAGVANLTGQFKMSKNSVSVGATDAQGQVAALSSRGPAYDGRVKPELVAYGDAGSSDASALVSGAALLVQQAYRNQQGTLPPAALVRAALLNSADDVGRPEVDFVAGYGQLDALGAVRTMLEGRYRAGVVGQDQEQVIPLVVPAGTQQLKVTLTWTDPEAAANAAQALVNDLDLEVLGSSPTNRWLPWTLSAYPHLDSLALPARRRPDHLNNAEQVTISLPAAGTYQLRVRGYHVGSGPQAFSLAYEVVAAGFEWLVPNALRNVRSGQLANLRWNWAGPATPAQLDYRPVGQATWRPIAARLDVAQQTYGWAAPDTTTLAQVRCVVGGQAYVSDTFALARPLPVHVGYVCPDEALLTWPATPGATQYQVYRLGATAPEPLQLVADTLLRVPTARNAGTYFAVAPVLGGRLAERGATANLAEAGVSCYIRSFLAQQAVADTARLVLSLGTLYRLQAVQLQRLGSSGFQTIQTLNAVNQLTTVFTDLTATTGLNQYRIMGQDIAGHTFYSEVVEVQVAHQGELLVFPVPVAIGQELQVAGEPGIALHIDLYDALGRHVHMALVDGALNLVSTTGLRPGVYLLRATPTTGGGSARTRRVVLVQ</sequence>
<feature type="domain" description="Peptidase S8/S53" evidence="3">
    <location>
        <begin position="125"/>
        <end position="371"/>
    </location>
</feature>
<dbReference type="InterPro" id="IPR051048">
    <property type="entry name" value="Peptidase_S8/S53_subtilisin"/>
</dbReference>
<gene>
    <name evidence="4" type="ORF">GO988_19725</name>
</gene>
<dbReference type="Gene3D" id="2.60.120.380">
    <property type="match status" value="1"/>
</dbReference>
<comment type="caution">
    <text evidence="4">The sequence shown here is derived from an EMBL/GenBank/DDBJ whole genome shotgun (WGS) entry which is preliminary data.</text>
</comment>
<keyword evidence="5" id="KW-1185">Reference proteome</keyword>
<protein>
    <submittedName>
        <fullName evidence="4">S8 family serine peptidase</fullName>
    </submittedName>
</protein>
<dbReference type="GO" id="GO:0006508">
    <property type="term" value="P:proteolysis"/>
    <property type="evidence" value="ECO:0007669"/>
    <property type="project" value="InterPro"/>
</dbReference>
<comment type="caution">
    <text evidence="2">Lacks conserved residue(s) required for the propagation of feature annotation.</text>
</comment>
<dbReference type="InterPro" id="IPR036852">
    <property type="entry name" value="Peptidase_S8/S53_dom_sf"/>
</dbReference>
<dbReference type="EMBL" id="WQKZ01000005">
    <property type="protein sequence ID" value="MVN78567.1"/>
    <property type="molecule type" value="Genomic_DNA"/>
</dbReference>
<evidence type="ECO:0000256" key="1">
    <source>
        <dbReference type="ARBA" id="ARBA00011073"/>
    </source>
</evidence>
<dbReference type="InterPro" id="IPR000209">
    <property type="entry name" value="Peptidase_S8/S53_dom"/>
</dbReference>
<dbReference type="GO" id="GO:0004252">
    <property type="term" value="F:serine-type endopeptidase activity"/>
    <property type="evidence" value="ECO:0007669"/>
    <property type="project" value="InterPro"/>
</dbReference>
<organism evidence="4 5">
    <name type="scientific">Hymenobacter ginkgonis</name>
    <dbReference type="NCBI Taxonomy" id="2682976"/>
    <lineage>
        <taxon>Bacteria</taxon>
        <taxon>Pseudomonadati</taxon>
        <taxon>Bacteroidota</taxon>
        <taxon>Cytophagia</taxon>
        <taxon>Cytophagales</taxon>
        <taxon>Hymenobacteraceae</taxon>
        <taxon>Hymenobacter</taxon>
    </lineage>
</organism>
<dbReference type="PROSITE" id="PS51892">
    <property type="entry name" value="SUBTILASE"/>
    <property type="match status" value="1"/>
</dbReference>
<dbReference type="SUPFAM" id="SSF52743">
    <property type="entry name" value="Subtilisin-like"/>
    <property type="match status" value="1"/>
</dbReference>
<dbReference type="SUPFAM" id="SSF49785">
    <property type="entry name" value="Galactose-binding domain-like"/>
    <property type="match status" value="1"/>
</dbReference>
<dbReference type="InterPro" id="IPR008979">
    <property type="entry name" value="Galactose-bd-like_sf"/>
</dbReference>
<dbReference type="AlphaFoldDB" id="A0A7K1TJI2"/>
<proteinExistence type="inferred from homology"/>
<dbReference type="PANTHER" id="PTHR43399">
    <property type="entry name" value="SUBTILISIN-RELATED"/>
    <property type="match status" value="1"/>
</dbReference>
<accession>A0A7K1TJI2</accession>
<dbReference type="Proteomes" id="UP000441336">
    <property type="component" value="Unassembled WGS sequence"/>
</dbReference>